<name>A0A2S0HWN0_9FLAO</name>
<protein>
    <recommendedName>
        <fullName evidence="3">DUF2219 family protein</fullName>
    </recommendedName>
</protein>
<dbReference type="OrthoDB" id="622552at2"/>
<dbReference type="InterPro" id="IPR037107">
    <property type="entry name" value="Put_OMP_sf"/>
</dbReference>
<dbReference type="EMBL" id="CP027062">
    <property type="protein sequence ID" value="AVI51025.1"/>
    <property type="molecule type" value="Genomic_DNA"/>
</dbReference>
<keyword evidence="2" id="KW-1185">Reference proteome</keyword>
<proteinExistence type="predicted"/>
<dbReference type="AlphaFoldDB" id="A0A2S0HWN0"/>
<dbReference type="Gene3D" id="2.40.128.140">
    <property type="entry name" value="Outer membrane protein"/>
    <property type="match status" value="1"/>
</dbReference>
<dbReference type="KEGG" id="aue:C5O00_07480"/>
<sequence length="348" mass="40433">MSFSFNAFCWFWFCIFQEYNQQSVEINHPFYHWKNNYCKARVLSWFFLFVFLLNPIEDVNAQDSESVSTSDQIGIRHDNDFIVLTDRYYSFGLYINYIHKLTEGILPNTSEHLQFSLGIQAFTPDDTATEEINQMDRPYAGYLGLNNGWSAATNHSFYNLQLELGITGKSSGAGALQRWYHNAVVISDPQSWVGELSNSFHLNLYARYAREWQLAPNPFSVHIALQPWAAYGSKDQFFQPEVAAYFGRRNTINSSIAYDQLGSTEREIFFALRFGYRFVGYNGLLEGNKWGDDSVYLVEPNAVVLHLGFDFKHRYKKNDYTVGYRFNSDETEATQTHQYIILSYARSF</sequence>
<evidence type="ECO:0008006" key="3">
    <source>
        <dbReference type="Google" id="ProtNLM"/>
    </source>
</evidence>
<accession>A0A2S0HWN0</accession>
<dbReference type="RefSeq" id="WP_105216266.1">
    <property type="nucleotide sequence ID" value="NZ_CP027062.1"/>
</dbReference>
<dbReference type="Proteomes" id="UP000238442">
    <property type="component" value="Chromosome"/>
</dbReference>
<dbReference type="InterPro" id="IPR018707">
    <property type="entry name" value="LpxR"/>
</dbReference>
<evidence type="ECO:0000313" key="1">
    <source>
        <dbReference type="EMBL" id="AVI51025.1"/>
    </source>
</evidence>
<dbReference type="Pfam" id="PF09982">
    <property type="entry name" value="LpxR"/>
    <property type="match status" value="1"/>
</dbReference>
<evidence type="ECO:0000313" key="2">
    <source>
        <dbReference type="Proteomes" id="UP000238442"/>
    </source>
</evidence>
<gene>
    <name evidence="1" type="ORF">C5O00_07480</name>
</gene>
<reference evidence="1 2" key="1">
    <citation type="submission" date="2018-02" db="EMBL/GenBank/DDBJ databases">
        <title>Genomic analysis of the strain RR4-38 isolated from a seawater recirculating aquaculture system.</title>
        <authorList>
            <person name="Kim Y.-S."/>
            <person name="Jang Y.H."/>
            <person name="Kim K.-H."/>
        </authorList>
    </citation>
    <scope>NUCLEOTIDE SEQUENCE [LARGE SCALE GENOMIC DNA]</scope>
    <source>
        <strain evidence="1 2">RR4-38</strain>
    </source>
</reference>
<organism evidence="1 2">
    <name type="scientific">Pukyongia salina</name>
    <dbReference type="NCBI Taxonomy" id="2094025"/>
    <lineage>
        <taxon>Bacteria</taxon>
        <taxon>Pseudomonadati</taxon>
        <taxon>Bacteroidota</taxon>
        <taxon>Flavobacteriia</taxon>
        <taxon>Flavobacteriales</taxon>
        <taxon>Flavobacteriaceae</taxon>
        <taxon>Pukyongia</taxon>
    </lineage>
</organism>